<feature type="chain" id="PRO_5036381422" description="Secreted protein" evidence="1">
    <location>
        <begin position="29"/>
        <end position="80"/>
    </location>
</feature>
<dbReference type="Proteomes" id="UP000435112">
    <property type="component" value="Unassembled WGS sequence"/>
</dbReference>
<comment type="caution">
    <text evidence="4">The sequence shown here is derived from an EMBL/GenBank/DDBJ whole genome shotgun (WGS) entry which is preliminary data.</text>
</comment>
<dbReference type="EMBL" id="QXFT01000200">
    <property type="protein sequence ID" value="KAE9351149.1"/>
    <property type="molecule type" value="Genomic_DNA"/>
</dbReference>
<feature type="signal peptide" evidence="1">
    <location>
        <begin position="1"/>
        <end position="28"/>
    </location>
</feature>
<evidence type="ECO:0000313" key="2">
    <source>
        <dbReference type="EMBL" id="KAE9040336.1"/>
    </source>
</evidence>
<keyword evidence="6" id="KW-1185">Reference proteome</keyword>
<dbReference type="EMBL" id="QXFU01000206">
    <property type="protein sequence ID" value="KAE9040336.1"/>
    <property type="molecule type" value="Genomic_DNA"/>
</dbReference>
<evidence type="ECO:0000313" key="6">
    <source>
        <dbReference type="Proteomes" id="UP000434957"/>
    </source>
</evidence>
<evidence type="ECO:0008006" key="8">
    <source>
        <dbReference type="Google" id="ProtNLM"/>
    </source>
</evidence>
<evidence type="ECO:0000313" key="4">
    <source>
        <dbReference type="EMBL" id="KAE9351149.1"/>
    </source>
</evidence>
<protein>
    <recommendedName>
        <fullName evidence="8">Secreted protein</fullName>
    </recommendedName>
</protein>
<proteinExistence type="predicted"/>
<name>A0A6A4G3Z8_9STRA</name>
<gene>
    <name evidence="3" type="ORF">PR001_g4723</name>
    <name evidence="2" type="ORF">PR002_g5017</name>
    <name evidence="4" type="ORF">PR003_g5027</name>
</gene>
<evidence type="ECO:0000313" key="7">
    <source>
        <dbReference type="Proteomes" id="UP000435112"/>
    </source>
</evidence>
<evidence type="ECO:0000313" key="5">
    <source>
        <dbReference type="Proteomes" id="UP000429607"/>
    </source>
</evidence>
<organism evidence="4 6">
    <name type="scientific">Phytophthora rubi</name>
    <dbReference type="NCBI Taxonomy" id="129364"/>
    <lineage>
        <taxon>Eukaryota</taxon>
        <taxon>Sar</taxon>
        <taxon>Stramenopiles</taxon>
        <taxon>Oomycota</taxon>
        <taxon>Peronosporomycetes</taxon>
        <taxon>Peronosporales</taxon>
        <taxon>Peronosporaceae</taxon>
        <taxon>Phytophthora</taxon>
    </lineage>
</organism>
<dbReference type="AlphaFoldDB" id="A0A6A4G3Z8"/>
<sequence length="80" mass="8871">MLHKAQVLFSAPSVLFLIFLTKFAVTDADAFIHTSTTVVLLPVRADPCCTSCQDVRLLIAKLVQSFIHSCERSLRFAFAV</sequence>
<dbReference type="Proteomes" id="UP000429607">
    <property type="component" value="Unassembled WGS sequence"/>
</dbReference>
<dbReference type="Proteomes" id="UP000434957">
    <property type="component" value="Unassembled WGS sequence"/>
</dbReference>
<evidence type="ECO:0000313" key="3">
    <source>
        <dbReference type="EMBL" id="KAE9046050.1"/>
    </source>
</evidence>
<accession>A0A6A4G3Z8</accession>
<reference evidence="4 6" key="1">
    <citation type="submission" date="2018-08" db="EMBL/GenBank/DDBJ databases">
        <title>Genomic investigation of the strawberry pathogen Phytophthora fragariae indicates pathogenicity is determined by transcriptional variation in three key races.</title>
        <authorList>
            <person name="Adams T.M."/>
            <person name="Armitage A.D."/>
            <person name="Sobczyk M.K."/>
            <person name="Bates H.J."/>
            <person name="Dunwell J.M."/>
            <person name="Nellist C.F."/>
            <person name="Harrison R.J."/>
        </authorList>
    </citation>
    <scope>NUCLEOTIDE SEQUENCE [LARGE SCALE GENOMIC DNA]</scope>
    <source>
        <strain evidence="3 5">SCRP249</strain>
        <strain evidence="2 7">SCRP324</strain>
        <strain evidence="4 6">SCRP333</strain>
    </source>
</reference>
<evidence type="ECO:0000256" key="1">
    <source>
        <dbReference type="SAM" id="SignalP"/>
    </source>
</evidence>
<dbReference type="EMBL" id="QXFV01000198">
    <property type="protein sequence ID" value="KAE9046050.1"/>
    <property type="molecule type" value="Genomic_DNA"/>
</dbReference>
<keyword evidence="1" id="KW-0732">Signal</keyword>